<dbReference type="PIRSF" id="PIRSF017082">
    <property type="entry name" value="YflP"/>
    <property type="match status" value="1"/>
</dbReference>
<dbReference type="GeneID" id="93206588"/>
<organism evidence="3 4">
    <name type="scientific">Bordetella bronchiseptica 253</name>
    <dbReference type="NCBI Taxonomy" id="568707"/>
    <lineage>
        <taxon>Bacteria</taxon>
        <taxon>Pseudomonadati</taxon>
        <taxon>Pseudomonadota</taxon>
        <taxon>Betaproteobacteria</taxon>
        <taxon>Burkholderiales</taxon>
        <taxon>Alcaligenaceae</taxon>
        <taxon>Bordetella</taxon>
    </lineage>
</organism>
<dbReference type="Gene3D" id="3.40.190.150">
    <property type="entry name" value="Bordetella uptake gene, domain 1"/>
    <property type="match status" value="1"/>
</dbReference>
<feature type="signal peptide" evidence="2">
    <location>
        <begin position="1"/>
        <end position="24"/>
    </location>
</feature>
<evidence type="ECO:0000256" key="2">
    <source>
        <dbReference type="SAM" id="SignalP"/>
    </source>
</evidence>
<dbReference type="RefSeq" id="WP_003807559.1">
    <property type="nucleotide sequence ID" value="NC_019382.1"/>
</dbReference>
<dbReference type="SUPFAM" id="SSF53850">
    <property type="entry name" value="Periplasmic binding protein-like II"/>
    <property type="match status" value="1"/>
</dbReference>
<gene>
    <name evidence="3" type="ORF">BN112_3056</name>
</gene>
<proteinExistence type="inferred from homology"/>
<dbReference type="OrthoDB" id="8678477at2"/>
<dbReference type="Gene3D" id="3.40.190.10">
    <property type="entry name" value="Periplasmic binding protein-like II"/>
    <property type="match status" value="1"/>
</dbReference>
<dbReference type="CDD" id="cd07012">
    <property type="entry name" value="PBP2_Bug_TTT"/>
    <property type="match status" value="1"/>
</dbReference>
<name>A0A0C6P561_BORBO</name>
<evidence type="ECO:0000313" key="3">
    <source>
        <dbReference type="EMBL" id="CCJ54973.1"/>
    </source>
</evidence>
<protein>
    <submittedName>
        <fullName evidence="3">Putative exported protein</fullName>
    </submittedName>
</protein>
<evidence type="ECO:0000256" key="1">
    <source>
        <dbReference type="ARBA" id="ARBA00006987"/>
    </source>
</evidence>
<dbReference type="PANTHER" id="PTHR42928:SF5">
    <property type="entry name" value="BLR1237 PROTEIN"/>
    <property type="match status" value="1"/>
</dbReference>
<evidence type="ECO:0000313" key="4">
    <source>
        <dbReference type="Proteomes" id="UP000007564"/>
    </source>
</evidence>
<feature type="chain" id="PRO_5002190016" evidence="2">
    <location>
        <begin position="25"/>
        <end position="323"/>
    </location>
</feature>
<comment type="similarity">
    <text evidence="1">Belongs to the UPF0065 (bug) family.</text>
</comment>
<dbReference type="EMBL" id="HE965806">
    <property type="protein sequence ID" value="CCJ54973.1"/>
    <property type="molecule type" value="Genomic_DNA"/>
</dbReference>
<accession>A0A0C6P561</accession>
<dbReference type="Pfam" id="PF03401">
    <property type="entry name" value="TctC"/>
    <property type="match status" value="1"/>
</dbReference>
<dbReference type="HOGENOM" id="CLU_045683_1_2_4"/>
<dbReference type="AlphaFoldDB" id="A0A0C6P561"/>
<sequence>MMKRLAHTLAALAATLAVASPAAAAQWPENPLQMIVQFPPGSTTDAVARDIAMRLEKQIGQSVVVVNKPGAGGIVGVSNIARAKPDGYTLGTVNYPTLTIIPHQQAVPYDPLKDFSHLAVVGPYDYGIFVRADAPWKTFKELVDYGKANPGKLSFGTLGAGTTNELVMNRLGRDLGMQWQFIPYKGDNESVTALIGGQIDVVNASANATLPQVRAGKLRMLVSSGPGRWSALPDVPALRETGLVDYAQESYFSLAAPAGIPAVAQEKLAQALKTVLTDPEVIESFQQKYGQAVRYEDGASYAKTVARDYQRWSAGSPANVAKH</sequence>
<dbReference type="Proteomes" id="UP000007564">
    <property type="component" value="Chromosome"/>
</dbReference>
<keyword evidence="2" id="KW-0732">Signal</keyword>
<dbReference type="PANTHER" id="PTHR42928">
    <property type="entry name" value="TRICARBOXYLATE-BINDING PROTEIN"/>
    <property type="match status" value="1"/>
</dbReference>
<dbReference type="InterPro" id="IPR005064">
    <property type="entry name" value="BUG"/>
</dbReference>
<dbReference type="InterPro" id="IPR042100">
    <property type="entry name" value="Bug_dom1"/>
</dbReference>
<dbReference type="KEGG" id="bbh:BN112_3056"/>
<reference evidence="3 4" key="1">
    <citation type="journal article" date="2012" name="BMC Genomics">
        <title>Comparative genomics of the classical Bordetella subspecies: the evolution and exchange of virulence-associated diversity amongst closely related pathogens.</title>
        <authorList>
            <person name="Park J."/>
            <person name="Zhang Y."/>
            <person name="Buboltz A.M."/>
            <person name="Zhang X."/>
            <person name="Schuster S.C."/>
            <person name="Ahuja U."/>
            <person name="Liu M."/>
            <person name="Miller J.F."/>
            <person name="Sebaihia M."/>
            <person name="Bentley S.D."/>
            <person name="Parkhill J."/>
            <person name="Harvill E.T."/>
        </authorList>
    </citation>
    <scope>NUCLEOTIDE SEQUENCE [LARGE SCALE GENOMIC DNA]</scope>
    <source>
        <strain evidence="3 4">253</strain>
    </source>
</reference>